<gene>
    <name evidence="1" type="ORF">R3P38DRAFT_3201521</name>
</gene>
<sequence>MLFYSSSAPAAAFLGSFIRNYSHSGACISFHDIRSSCIPPAFGTVSIGAPRAHGMSQRVWDALPSNQSEVQVSLQLWVDLRPTTFPYLHAYIIAE</sequence>
<evidence type="ECO:0000313" key="1">
    <source>
        <dbReference type="EMBL" id="KAK7017150.1"/>
    </source>
</evidence>
<comment type="caution">
    <text evidence="1">The sequence shown here is derived from an EMBL/GenBank/DDBJ whole genome shotgun (WGS) entry which is preliminary data.</text>
</comment>
<accession>A0AAW0AXY0</accession>
<protein>
    <submittedName>
        <fullName evidence="1">Uncharacterized protein</fullName>
    </submittedName>
</protein>
<dbReference type="Proteomes" id="UP001362999">
    <property type="component" value="Unassembled WGS sequence"/>
</dbReference>
<organism evidence="1 2">
    <name type="scientific">Favolaschia claudopus</name>
    <dbReference type="NCBI Taxonomy" id="2862362"/>
    <lineage>
        <taxon>Eukaryota</taxon>
        <taxon>Fungi</taxon>
        <taxon>Dikarya</taxon>
        <taxon>Basidiomycota</taxon>
        <taxon>Agaricomycotina</taxon>
        <taxon>Agaricomycetes</taxon>
        <taxon>Agaricomycetidae</taxon>
        <taxon>Agaricales</taxon>
        <taxon>Marasmiineae</taxon>
        <taxon>Mycenaceae</taxon>
        <taxon>Favolaschia</taxon>
    </lineage>
</organism>
<evidence type="ECO:0000313" key="2">
    <source>
        <dbReference type="Proteomes" id="UP001362999"/>
    </source>
</evidence>
<dbReference type="AlphaFoldDB" id="A0AAW0AXY0"/>
<name>A0AAW0AXY0_9AGAR</name>
<dbReference type="EMBL" id="JAWWNJ010000048">
    <property type="protein sequence ID" value="KAK7017150.1"/>
    <property type="molecule type" value="Genomic_DNA"/>
</dbReference>
<proteinExistence type="predicted"/>
<keyword evidence="2" id="KW-1185">Reference proteome</keyword>
<reference evidence="1 2" key="1">
    <citation type="journal article" date="2024" name="J Genomics">
        <title>Draft genome sequencing and assembly of Favolaschia claudopus CIRM-BRFM 2984 isolated from oak limbs.</title>
        <authorList>
            <person name="Navarro D."/>
            <person name="Drula E."/>
            <person name="Chaduli D."/>
            <person name="Cazenave R."/>
            <person name="Ahrendt S."/>
            <person name="Wang J."/>
            <person name="Lipzen A."/>
            <person name="Daum C."/>
            <person name="Barry K."/>
            <person name="Grigoriev I.V."/>
            <person name="Favel A."/>
            <person name="Rosso M.N."/>
            <person name="Martin F."/>
        </authorList>
    </citation>
    <scope>NUCLEOTIDE SEQUENCE [LARGE SCALE GENOMIC DNA]</scope>
    <source>
        <strain evidence="1 2">CIRM-BRFM 2984</strain>
    </source>
</reference>